<dbReference type="RefSeq" id="WP_086951640.1">
    <property type="nucleotide sequence ID" value="NZ_FWFD01000011.1"/>
</dbReference>
<dbReference type="EMBL" id="FWFD01000011">
    <property type="protein sequence ID" value="SLM86002.1"/>
    <property type="molecule type" value="Genomic_DNA"/>
</dbReference>
<evidence type="ECO:0000256" key="1">
    <source>
        <dbReference type="SAM" id="Coils"/>
    </source>
</evidence>
<feature type="domain" description="Regulator of chromosome segregation-like C-terminal" evidence="2">
    <location>
        <begin position="89"/>
        <end position="124"/>
    </location>
</feature>
<evidence type="ECO:0000313" key="5">
    <source>
        <dbReference type="Proteomes" id="UP000195918"/>
    </source>
</evidence>
<protein>
    <submittedName>
        <fullName evidence="4">Transcriptional regulator OrfX</fullName>
    </submittedName>
</protein>
<dbReference type="AlphaFoldDB" id="A0A1X6WP50"/>
<dbReference type="InterPro" id="IPR036388">
    <property type="entry name" value="WH-like_DNA-bd_sf"/>
</dbReference>
<gene>
    <name evidence="4" type="ORF">FM121_07940</name>
</gene>
<dbReference type="Gene3D" id="1.10.10.10">
    <property type="entry name" value="Winged helix-like DNA-binding domain superfamily/Winged helix DNA-binding domain"/>
    <property type="match status" value="1"/>
</dbReference>
<accession>A0A1X6WP50</accession>
<evidence type="ECO:0000313" key="4">
    <source>
        <dbReference type="EMBL" id="SLM86002.1"/>
    </source>
</evidence>
<dbReference type="OrthoDB" id="2233743at2"/>
<dbReference type="SUPFAM" id="SSF46785">
    <property type="entry name" value="Winged helix' DNA-binding domain"/>
    <property type="match status" value="1"/>
</dbReference>
<feature type="domain" description="Helix-turn-helix type 11" evidence="3">
    <location>
        <begin position="1"/>
        <end position="28"/>
    </location>
</feature>
<sequence length="144" mass="16923">MKNQSYMTIKELADELNVSKTAINKKIDETFKEKYVTKNGNRFVIDVSGQKVIKSMFKEVNANQERKPNQEPVFDLVCVLKENLERTEEQLKVKDNQIEALQKLLDQQQVLTLQANQKIEQLEMNQAESEEKEKLSFWQRLFGK</sequence>
<dbReference type="InterPro" id="IPR007489">
    <property type="entry name" value="RocS-like_C"/>
</dbReference>
<name>A0A1X6WP50_9ENTE</name>
<dbReference type="InterPro" id="IPR036390">
    <property type="entry name" value="WH_DNA-bd_sf"/>
</dbReference>
<keyword evidence="5" id="KW-1185">Reference proteome</keyword>
<evidence type="ECO:0000259" key="2">
    <source>
        <dbReference type="Pfam" id="PF04394"/>
    </source>
</evidence>
<dbReference type="Pfam" id="PF04394">
    <property type="entry name" value="DUF536"/>
    <property type="match status" value="1"/>
</dbReference>
<dbReference type="Pfam" id="PF08279">
    <property type="entry name" value="HTH_11"/>
    <property type="match status" value="1"/>
</dbReference>
<organism evidence="4 5">
    <name type="scientific">Vagococcus fluvialis bH819</name>
    <dbReference type="NCBI Taxonomy" id="1255619"/>
    <lineage>
        <taxon>Bacteria</taxon>
        <taxon>Bacillati</taxon>
        <taxon>Bacillota</taxon>
        <taxon>Bacilli</taxon>
        <taxon>Lactobacillales</taxon>
        <taxon>Enterococcaceae</taxon>
        <taxon>Vagococcus</taxon>
    </lineage>
</organism>
<keyword evidence="1" id="KW-0175">Coiled coil</keyword>
<evidence type="ECO:0000259" key="3">
    <source>
        <dbReference type="Pfam" id="PF08279"/>
    </source>
</evidence>
<feature type="coiled-coil region" evidence="1">
    <location>
        <begin position="81"/>
        <end position="132"/>
    </location>
</feature>
<dbReference type="InterPro" id="IPR013196">
    <property type="entry name" value="HTH_11"/>
</dbReference>
<proteinExistence type="predicted"/>
<reference evidence="5" key="1">
    <citation type="submission" date="2017-02" db="EMBL/GenBank/DDBJ databases">
        <authorList>
            <person name="Dridi B."/>
        </authorList>
    </citation>
    <scope>NUCLEOTIDE SEQUENCE [LARGE SCALE GENOMIC DNA]</scope>
    <source>
        <strain evidence="5">bH819</strain>
    </source>
</reference>
<dbReference type="Proteomes" id="UP000195918">
    <property type="component" value="Unassembled WGS sequence"/>
</dbReference>